<reference evidence="2 3" key="1">
    <citation type="submission" date="2021-03" db="EMBL/GenBank/DDBJ databases">
        <title>Actinomadura violae sp. nov., isolated from lichen in Thailand.</title>
        <authorList>
            <person name="Kanchanasin P."/>
            <person name="Saeng-In P."/>
            <person name="Phongsopitanun W."/>
            <person name="Yuki M."/>
            <person name="Kudo T."/>
            <person name="Ohkuma M."/>
            <person name="Tanasupawat S."/>
        </authorList>
    </citation>
    <scope>NUCLEOTIDE SEQUENCE [LARGE SCALE GENOMIC DNA]</scope>
    <source>
        <strain evidence="2 3">LCR2-06</strain>
    </source>
</reference>
<dbReference type="InterPro" id="IPR000835">
    <property type="entry name" value="HTH_MarR-typ"/>
</dbReference>
<dbReference type="RefSeq" id="WP_208250922.1">
    <property type="nucleotide sequence ID" value="NZ_JAGEPF010000035.1"/>
</dbReference>
<evidence type="ECO:0000259" key="1">
    <source>
        <dbReference type="SMART" id="SM00347"/>
    </source>
</evidence>
<accession>A0ABS3S607</accession>
<sequence>MEQQGLTERERRAWRTSFEMIELLRARIEQQLQADSGLSNADYTLLALLSEAPDGRMRPYELGRAANWEKSRLHHQLTRMCQRGLTGRERCGNRGVDVVITQKGLAALVDAVPGHAREVRRLFVDRVTPEELDLFAGIAAKILDGLRTDQPPR</sequence>
<dbReference type="SMART" id="SM00347">
    <property type="entry name" value="HTH_MARR"/>
    <property type="match status" value="1"/>
</dbReference>
<evidence type="ECO:0000313" key="2">
    <source>
        <dbReference type="EMBL" id="MBO2464442.1"/>
    </source>
</evidence>
<gene>
    <name evidence="2" type="ORF">J4709_43410</name>
</gene>
<feature type="domain" description="HTH marR-type" evidence="1">
    <location>
        <begin position="31"/>
        <end position="132"/>
    </location>
</feature>
<protein>
    <submittedName>
        <fullName evidence="2">MarR family transcriptional regulator</fullName>
    </submittedName>
</protein>
<dbReference type="Proteomes" id="UP000680206">
    <property type="component" value="Unassembled WGS sequence"/>
</dbReference>
<dbReference type="SUPFAM" id="SSF46785">
    <property type="entry name" value="Winged helix' DNA-binding domain"/>
    <property type="match status" value="1"/>
</dbReference>
<dbReference type="Gene3D" id="1.10.10.10">
    <property type="entry name" value="Winged helix-like DNA-binding domain superfamily/Winged helix DNA-binding domain"/>
    <property type="match status" value="1"/>
</dbReference>
<proteinExistence type="predicted"/>
<keyword evidence="3" id="KW-1185">Reference proteome</keyword>
<evidence type="ECO:0000313" key="3">
    <source>
        <dbReference type="Proteomes" id="UP000680206"/>
    </source>
</evidence>
<dbReference type="InterPro" id="IPR036388">
    <property type="entry name" value="WH-like_DNA-bd_sf"/>
</dbReference>
<dbReference type="EMBL" id="JAGEPF010000035">
    <property type="protein sequence ID" value="MBO2464442.1"/>
    <property type="molecule type" value="Genomic_DNA"/>
</dbReference>
<comment type="caution">
    <text evidence="2">The sequence shown here is derived from an EMBL/GenBank/DDBJ whole genome shotgun (WGS) entry which is preliminary data.</text>
</comment>
<organism evidence="2 3">
    <name type="scientific">Actinomadura violacea</name>
    <dbReference type="NCBI Taxonomy" id="2819934"/>
    <lineage>
        <taxon>Bacteria</taxon>
        <taxon>Bacillati</taxon>
        <taxon>Actinomycetota</taxon>
        <taxon>Actinomycetes</taxon>
        <taxon>Streptosporangiales</taxon>
        <taxon>Thermomonosporaceae</taxon>
        <taxon>Actinomadura</taxon>
    </lineage>
</organism>
<dbReference type="InterPro" id="IPR036390">
    <property type="entry name" value="WH_DNA-bd_sf"/>
</dbReference>
<name>A0ABS3S607_9ACTN</name>